<dbReference type="KEGG" id="dwd:DSCW_05680"/>
<dbReference type="OrthoDB" id="9778433at2"/>
<dbReference type="PROSITE" id="PS01128">
    <property type="entry name" value="SHIKIMATE_KINASE"/>
    <property type="match status" value="1"/>
</dbReference>
<dbReference type="CDD" id="cd08187">
    <property type="entry name" value="BDH"/>
    <property type="match status" value="1"/>
</dbReference>
<keyword evidence="6" id="KW-0560">Oxidoreductase</keyword>
<dbReference type="SUPFAM" id="SSF56796">
    <property type="entry name" value="Dehydroquinate synthase-like"/>
    <property type="match status" value="1"/>
</dbReference>
<dbReference type="RefSeq" id="WP_155302282.1">
    <property type="nucleotide sequence ID" value="NZ_AP021875.1"/>
</dbReference>
<reference evidence="9 10" key="1">
    <citation type="submission" date="2019-11" db="EMBL/GenBank/DDBJ databases">
        <title>Comparative genomics of hydrocarbon-degrading Desulfosarcina strains.</title>
        <authorList>
            <person name="Watanabe M."/>
            <person name="Kojima H."/>
            <person name="Fukui M."/>
        </authorList>
    </citation>
    <scope>NUCLEOTIDE SEQUENCE [LARGE SCALE GENOMIC DNA]</scope>
    <source>
        <strain evidence="9 10">PP31</strain>
    </source>
</reference>
<keyword evidence="5" id="KW-0067">ATP-binding</keyword>
<dbReference type="GO" id="GO:0046872">
    <property type="term" value="F:metal ion binding"/>
    <property type="evidence" value="ECO:0007669"/>
    <property type="project" value="InterPro"/>
</dbReference>
<name>A0A5K7Z106_9BACT</name>
<keyword evidence="4" id="KW-0418">Kinase</keyword>
<dbReference type="AlphaFoldDB" id="A0A5K7Z106"/>
<evidence type="ECO:0000256" key="6">
    <source>
        <dbReference type="ARBA" id="ARBA00023002"/>
    </source>
</evidence>
<feature type="domain" description="Fe-containing alcohol dehydrogenase-like C-terminal" evidence="8">
    <location>
        <begin position="188"/>
        <end position="379"/>
    </location>
</feature>
<dbReference type="GO" id="GO:0005524">
    <property type="term" value="F:ATP binding"/>
    <property type="evidence" value="ECO:0007669"/>
    <property type="project" value="UniProtKB-KW"/>
</dbReference>
<sequence length="380" mass="41659">MLNFEYYNPTKIQFGKEVCTRLGRTIQSMGCHKVILIGGGGSAKKNGAYEQVVTSLQNSKIEWIESWGVQANPEIEKVREMITLAKDFNADAVLALGGGSVIDSAKSVAAGVFVQDVWKLFLDLNPIEDALPIFTVLTISGTCSEMNSSAVVTNAETRQKWHIKGPALFPKVSFIDPIFQASLPWRQTVYGALDAMSHITEFYFVDERAETTLSINESLCNTIIKMVDRLKNDQEDYYSRASLAWASTLAFNGTSGAGLGAGDFALHGIEHAVSAVQPDVPHGAGMGVLFLAWATYCMDANPRLFDRWAKQIWGEDDARSGIEAMRARIRSWGSAVTLRELGVQEADIDEVAQIAASAKREGFVKRILLPDIQAILKMAL</sequence>
<evidence type="ECO:0000259" key="8">
    <source>
        <dbReference type="Pfam" id="PF25137"/>
    </source>
</evidence>
<evidence type="ECO:0000256" key="3">
    <source>
        <dbReference type="ARBA" id="ARBA00022741"/>
    </source>
</evidence>
<dbReference type="InterPro" id="IPR044731">
    <property type="entry name" value="BDH-like"/>
</dbReference>
<keyword evidence="3" id="KW-0547">Nucleotide-binding</keyword>
<evidence type="ECO:0000256" key="4">
    <source>
        <dbReference type="ARBA" id="ARBA00022777"/>
    </source>
</evidence>
<keyword evidence="10" id="KW-1185">Reference proteome</keyword>
<organism evidence="9 10">
    <name type="scientific">Desulfosarcina widdelii</name>
    <dbReference type="NCBI Taxonomy" id="947919"/>
    <lineage>
        <taxon>Bacteria</taxon>
        <taxon>Pseudomonadati</taxon>
        <taxon>Thermodesulfobacteriota</taxon>
        <taxon>Desulfobacteria</taxon>
        <taxon>Desulfobacterales</taxon>
        <taxon>Desulfosarcinaceae</taxon>
        <taxon>Desulfosarcina</taxon>
    </lineage>
</organism>
<dbReference type="InterPro" id="IPR018211">
    <property type="entry name" value="ADH_Fe_CS"/>
</dbReference>
<evidence type="ECO:0000256" key="5">
    <source>
        <dbReference type="ARBA" id="ARBA00022840"/>
    </source>
</evidence>
<dbReference type="InterPro" id="IPR023000">
    <property type="entry name" value="Shikimate_kinase_CS"/>
</dbReference>
<dbReference type="InterPro" id="IPR001670">
    <property type="entry name" value="ADH_Fe/GldA"/>
</dbReference>
<dbReference type="GO" id="GO:1990362">
    <property type="term" value="F:butanol dehydrogenase (NAD+) activity"/>
    <property type="evidence" value="ECO:0007669"/>
    <property type="project" value="InterPro"/>
</dbReference>
<accession>A0A5K7Z106</accession>
<dbReference type="PANTHER" id="PTHR43633">
    <property type="entry name" value="ALCOHOL DEHYDROGENASE YQHD"/>
    <property type="match status" value="1"/>
</dbReference>
<keyword evidence="2" id="KW-0808">Transferase</keyword>
<comment type="similarity">
    <text evidence="1">Belongs to the iron-containing alcohol dehydrogenase family.</text>
</comment>
<dbReference type="Gene3D" id="3.40.50.1970">
    <property type="match status" value="1"/>
</dbReference>
<evidence type="ECO:0000256" key="1">
    <source>
        <dbReference type="ARBA" id="ARBA00007358"/>
    </source>
</evidence>
<evidence type="ECO:0000313" key="9">
    <source>
        <dbReference type="EMBL" id="BBO73151.1"/>
    </source>
</evidence>
<evidence type="ECO:0000256" key="2">
    <source>
        <dbReference type="ARBA" id="ARBA00022679"/>
    </source>
</evidence>
<dbReference type="Gene3D" id="1.20.1090.10">
    <property type="entry name" value="Dehydroquinate synthase-like - alpha domain"/>
    <property type="match status" value="1"/>
</dbReference>
<dbReference type="GO" id="GO:1990002">
    <property type="term" value="F:methylglyoxal reductase (NADPH) (acetol producing) activity"/>
    <property type="evidence" value="ECO:0007669"/>
    <property type="project" value="TreeGrafter"/>
</dbReference>
<dbReference type="GO" id="GO:0008106">
    <property type="term" value="F:alcohol dehydrogenase (NADP+) activity"/>
    <property type="evidence" value="ECO:0007669"/>
    <property type="project" value="TreeGrafter"/>
</dbReference>
<dbReference type="FunFam" id="3.40.50.1970:FF:000003">
    <property type="entry name" value="Alcohol dehydrogenase, iron-containing"/>
    <property type="match status" value="1"/>
</dbReference>
<dbReference type="Pfam" id="PF00465">
    <property type="entry name" value="Fe-ADH"/>
    <property type="match status" value="1"/>
</dbReference>
<dbReference type="Pfam" id="PF25137">
    <property type="entry name" value="ADH_Fe_C"/>
    <property type="match status" value="1"/>
</dbReference>
<dbReference type="InterPro" id="IPR056798">
    <property type="entry name" value="ADH_Fe_C"/>
</dbReference>
<dbReference type="PANTHER" id="PTHR43633:SF1">
    <property type="entry name" value="ALCOHOL DEHYDROGENASE YQHD"/>
    <property type="match status" value="1"/>
</dbReference>
<evidence type="ECO:0000259" key="7">
    <source>
        <dbReference type="Pfam" id="PF00465"/>
    </source>
</evidence>
<gene>
    <name evidence="9" type="ORF">DSCW_05680</name>
</gene>
<dbReference type="GO" id="GO:0005829">
    <property type="term" value="C:cytosol"/>
    <property type="evidence" value="ECO:0007669"/>
    <property type="project" value="TreeGrafter"/>
</dbReference>
<dbReference type="Proteomes" id="UP000427769">
    <property type="component" value="Chromosome"/>
</dbReference>
<dbReference type="GO" id="GO:0016301">
    <property type="term" value="F:kinase activity"/>
    <property type="evidence" value="ECO:0007669"/>
    <property type="project" value="UniProtKB-KW"/>
</dbReference>
<proteinExistence type="inferred from homology"/>
<protein>
    <submittedName>
        <fullName evidence="9">NADH-dependent alcohol dehydrogenase</fullName>
    </submittedName>
</protein>
<feature type="domain" description="Alcohol dehydrogenase iron-type/glycerol dehydrogenase GldA" evidence="7">
    <location>
        <begin position="9"/>
        <end position="177"/>
    </location>
</feature>
<dbReference type="PROSITE" id="PS00913">
    <property type="entry name" value="ADH_IRON_1"/>
    <property type="match status" value="1"/>
</dbReference>
<evidence type="ECO:0000313" key="10">
    <source>
        <dbReference type="Proteomes" id="UP000427769"/>
    </source>
</evidence>
<dbReference type="EMBL" id="AP021875">
    <property type="protein sequence ID" value="BBO73151.1"/>
    <property type="molecule type" value="Genomic_DNA"/>
</dbReference>